<dbReference type="AlphaFoldDB" id="A0A9X1Y1F7"/>
<organism evidence="3 4">
    <name type="scientific">Paenibacillus mellifer</name>
    <dbReference type="NCBI Taxonomy" id="2937794"/>
    <lineage>
        <taxon>Bacteria</taxon>
        <taxon>Bacillati</taxon>
        <taxon>Bacillota</taxon>
        <taxon>Bacilli</taxon>
        <taxon>Bacillales</taxon>
        <taxon>Paenibacillaceae</taxon>
        <taxon>Paenibacillus</taxon>
    </lineage>
</organism>
<dbReference type="PANTHER" id="PTHR41786">
    <property type="entry name" value="MOTILITY ACCESSORY FACTOR MAF"/>
    <property type="match status" value="1"/>
</dbReference>
<sequence>MDYLNSNLKLLSEKYGHIYHLLQSQVDMRLEKRLVMDNGLGNVVLFPGTSEEYYLYEKEDTLLNFASWIQSLEPQLLQHDHVLLFGLGLGYHLRLLLEHYPNKWIYVYEPNINMFKTSLKSENFIGLLDHPNVKALAVGSSLEQKRQLIYPICSLAQGSCAFTGIPSYTKHQAREIQYFKDDIPSLVEEYRVNQNTLIQFKDVWMRNRLNHLATNLITPSLSKMKGLFSGFSAVIVGSGPSLQLDIDSIAKLKDKCLIIAAGSSVQALLHQGISPHIVVTVDGGDVMENIFLTPESLSIPMIYTPTTNYKVTDKVDALKVHAFTDTDPITNYFMVEEDDTPVFRSLASVTGVAIQAAIYLGCELIIFAGQDFSFPQEKHYSEGVEHIESQHTQATVASASLLVENVSEGWNRTTLPYKVLQKKVEEVISWYPNTRFINTSKIGAKIVGTEWATVEQLDMILVPSLKTSSEFILNKLNNVSFPNNSLRTKQVTARISNMSEDLRSISKGLKDIKNQLRKLPELSRRNPIRCSNSMATIEEMWSSIVNGKSFNTLIEPLIPAELQFFDNHLSLIVEEQNMIQKSKYFEMYLGKLVEEIIAAIQKLEILLIDAIHRLNRVLTAAEV</sequence>
<evidence type="ECO:0000259" key="2">
    <source>
        <dbReference type="Pfam" id="PF20157"/>
    </source>
</evidence>
<dbReference type="PANTHER" id="PTHR41786:SF1">
    <property type="entry name" value="6-HYDROXYMETHYLPTERIN DIPHOSPHOKINASE MPTE-LIKE DOMAIN-CONTAINING PROTEIN"/>
    <property type="match status" value="1"/>
</dbReference>
<comment type="caution">
    <text evidence="3">The sequence shown here is derived from an EMBL/GenBank/DDBJ whole genome shotgun (WGS) entry which is preliminary data.</text>
</comment>
<feature type="domain" description="Glycosyltransferase Maf N-terminal" evidence="2">
    <location>
        <begin position="66"/>
        <end position="129"/>
    </location>
</feature>
<dbReference type="Pfam" id="PF20157">
    <property type="entry name" value="Maf_flag10_N"/>
    <property type="match status" value="1"/>
</dbReference>
<feature type="domain" description="6-hydroxymethylpterin diphosphokinase MptE-like" evidence="1">
    <location>
        <begin position="208"/>
        <end position="376"/>
    </location>
</feature>
<evidence type="ECO:0000313" key="3">
    <source>
        <dbReference type="EMBL" id="MCK8489044.1"/>
    </source>
</evidence>
<proteinExistence type="predicted"/>
<dbReference type="SUPFAM" id="SSF53335">
    <property type="entry name" value="S-adenosyl-L-methionine-dependent methyltransferases"/>
    <property type="match status" value="1"/>
</dbReference>
<dbReference type="RefSeq" id="WP_248553092.1">
    <property type="nucleotide sequence ID" value="NZ_JALPRK010000019.1"/>
</dbReference>
<name>A0A9X1Y1F7_9BACL</name>
<dbReference type="InterPro" id="IPR029063">
    <property type="entry name" value="SAM-dependent_MTases_sf"/>
</dbReference>
<dbReference type="Proteomes" id="UP001139534">
    <property type="component" value="Unassembled WGS sequence"/>
</dbReference>
<protein>
    <submittedName>
        <fullName evidence="3">DUF115 domain-containing protein</fullName>
    </submittedName>
</protein>
<accession>A0A9X1Y1F7</accession>
<keyword evidence="4" id="KW-1185">Reference proteome</keyword>
<evidence type="ECO:0000259" key="1">
    <source>
        <dbReference type="Pfam" id="PF01973"/>
    </source>
</evidence>
<gene>
    <name evidence="3" type="ORF">M0651_17875</name>
</gene>
<reference evidence="3" key="1">
    <citation type="submission" date="2022-04" db="EMBL/GenBank/DDBJ databases">
        <authorList>
            <person name="Seo M.-J."/>
        </authorList>
    </citation>
    <scope>NUCLEOTIDE SEQUENCE</scope>
    <source>
        <strain evidence="3">MBLB2552</strain>
    </source>
</reference>
<dbReference type="EMBL" id="JALPRK010000019">
    <property type="protein sequence ID" value="MCK8489044.1"/>
    <property type="molecule type" value="Genomic_DNA"/>
</dbReference>
<dbReference type="Pfam" id="PF01973">
    <property type="entry name" value="MptE-like"/>
    <property type="match status" value="1"/>
</dbReference>
<dbReference type="InterPro" id="IPR002826">
    <property type="entry name" value="MptE-like"/>
</dbReference>
<evidence type="ECO:0000313" key="4">
    <source>
        <dbReference type="Proteomes" id="UP001139534"/>
    </source>
</evidence>
<dbReference type="InterPro" id="IPR045376">
    <property type="entry name" value="Maf_N"/>
</dbReference>